<dbReference type="InterPro" id="IPR000014">
    <property type="entry name" value="PAS"/>
</dbReference>
<dbReference type="Gene3D" id="3.30.70.270">
    <property type="match status" value="1"/>
</dbReference>
<dbReference type="Pfam" id="PF08448">
    <property type="entry name" value="PAS_4"/>
    <property type="match status" value="1"/>
</dbReference>
<dbReference type="InterPro" id="IPR043128">
    <property type="entry name" value="Rev_trsase/Diguanyl_cyclase"/>
</dbReference>
<comment type="caution">
    <text evidence="5">The sequence shown here is derived from an EMBL/GenBank/DDBJ whole genome shotgun (WGS) entry which is preliminary data.</text>
</comment>
<dbReference type="Pfam" id="PF00990">
    <property type="entry name" value="GGDEF"/>
    <property type="match status" value="1"/>
</dbReference>
<dbReference type="AlphaFoldDB" id="A0A329BSY2"/>
<feature type="domain" description="GGDEF" evidence="4">
    <location>
        <begin position="376"/>
        <end position="507"/>
    </location>
</feature>
<dbReference type="SUPFAM" id="SSF55073">
    <property type="entry name" value="Nucleotide cyclase"/>
    <property type="match status" value="1"/>
</dbReference>
<dbReference type="SMART" id="SM00267">
    <property type="entry name" value="GGDEF"/>
    <property type="match status" value="1"/>
</dbReference>
<dbReference type="InterPro" id="IPR000160">
    <property type="entry name" value="GGDEF_dom"/>
</dbReference>
<evidence type="ECO:0000256" key="3">
    <source>
        <dbReference type="SAM" id="MobiDB-lite"/>
    </source>
</evidence>
<dbReference type="GO" id="GO:1902201">
    <property type="term" value="P:negative regulation of bacterial-type flagellum-dependent cell motility"/>
    <property type="evidence" value="ECO:0007669"/>
    <property type="project" value="TreeGrafter"/>
</dbReference>
<sequence length="509" mass="57420">MLDMLPHDPASVPAAPHISRSEANPRGTSCDDSEMFELAPVSLWLEDFSGVRALFDAWRAEGITDLRAHFAADPTRVADCAHSIRVIKVNQKTLTQFEAADFDALTSNLAAVFRDDMLKTHLEELCQLWAGHSQFTSHTVNYTLGGRRLDVLLKGVVLPGHEANWDRVLVSVEDITELEGARHRVTLAEQYVRGLFEHSPVSLWVEDFSAVKRLLDDARAAGISDFRVFTDVHPEFVERCMQEIHVLDVNQHTLEMFAAKDKPMLLARLSDVFRDDMRPHFREQLIDLWDGKLFQQREVLNYSLDGGEVHVHLQFSVLPGHENHWDLVLVALTDITARKKAEAYLEFLGKHDVLTKLRNRSFYVDELNRLERKGPWPVTIIMADLNGLKRVNDQLGHAAGDALLRRAGEVLAKAMDIPFHAARIGGDEFAILMPDTDERGGAAMIEAIRQLVEMNNQFYPGSPLSFSMGAATCRRGDRLEAGVQRADLLMYEEKRAHYQNQQEAGTLGE</sequence>
<evidence type="ECO:0000256" key="1">
    <source>
        <dbReference type="ARBA" id="ARBA00012528"/>
    </source>
</evidence>
<gene>
    <name evidence="5" type="ORF">BX591_12517</name>
</gene>
<dbReference type="CDD" id="cd00130">
    <property type="entry name" value="PAS"/>
    <property type="match status" value="1"/>
</dbReference>
<proteinExistence type="predicted"/>
<reference evidence="5 6" key="1">
    <citation type="submission" date="2018-06" db="EMBL/GenBank/DDBJ databases">
        <title>Genomic Encyclopedia of Type Strains, Phase III (KMG-III): the genomes of soil and plant-associated and newly described type strains.</title>
        <authorList>
            <person name="Whitman W."/>
        </authorList>
    </citation>
    <scope>NUCLEOTIDE SEQUENCE [LARGE SCALE GENOMIC DNA]</scope>
    <source>
        <strain evidence="5 6">LMG 23644</strain>
    </source>
</reference>
<evidence type="ECO:0000256" key="2">
    <source>
        <dbReference type="ARBA" id="ARBA00034247"/>
    </source>
</evidence>
<dbReference type="GO" id="GO:0005886">
    <property type="term" value="C:plasma membrane"/>
    <property type="evidence" value="ECO:0007669"/>
    <property type="project" value="TreeGrafter"/>
</dbReference>
<organism evidence="5 6">
    <name type="scientific">Paraburkholderia bryophila</name>
    <dbReference type="NCBI Taxonomy" id="420952"/>
    <lineage>
        <taxon>Bacteria</taxon>
        <taxon>Pseudomonadati</taxon>
        <taxon>Pseudomonadota</taxon>
        <taxon>Betaproteobacteria</taxon>
        <taxon>Burkholderiales</taxon>
        <taxon>Burkholderiaceae</taxon>
        <taxon>Paraburkholderia</taxon>
    </lineage>
</organism>
<dbReference type="GO" id="GO:0052621">
    <property type="term" value="F:diguanylate cyclase activity"/>
    <property type="evidence" value="ECO:0007669"/>
    <property type="project" value="UniProtKB-EC"/>
</dbReference>
<name>A0A329BSY2_9BURK</name>
<dbReference type="GO" id="GO:0043709">
    <property type="term" value="P:cell adhesion involved in single-species biofilm formation"/>
    <property type="evidence" value="ECO:0007669"/>
    <property type="project" value="TreeGrafter"/>
</dbReference>
<dbReference type="NCBIfam" id="TIGR00254">
    <property type="entry name" value="GGDEF"/>
    <property type="match status" value="1"/>
</dbReference>
<dbReference type="InterPro" id="IPR035965">
    <property type="entry name" value="PAS-like_dom_sf"/>
</dbReference>
<dbReference type="InterPro" id="IPR050469">
    <property type="entry name" value="Diguanylate_Cyclase"/>
</dbReference>
<dbReference type="RefSeq" id="WP_420849424.1">
    <property type="nucleotide sequence ID" value="NZ_CADFFP010000027.1"/>
</dbReference>
<dbReference type="Proteomes" id="UP000248918">
    <property type="component" value="Unassembled WGS sequence"/>
</dbReference>
<dbReference type="CDD" id="cd01949">
    <property type="entry name" value="GGDEF"/>
    <property type="match status" value="1"/>
</dbReference>
<dbReference type="InterPro" id="IPR013656">
    <property type="entry name" value="PAS_4"/>
</dbReference>
<dbReference type="PANTHER" id="PTHR45138:SF9">
    <property type="entry name" value="DIGUANYLATE CYCLASE DGCM-RELATED"/>
    <property type="match status" value="1"/>
</dbReference>
<dbReference type="Gene3D" id="3.30.450.20">
    <property type="entry name" value="PAS domain"/>
    <property type="match status" value="1"/>
</dbReference>
<dbReference type="PROSITE" id="PS50887">
    <property type="entry name" value="GGDEF"/>
    <property type="match status" value="1"/>
</dbReference>
<comment type="catalytic activity">
    <reaction evidence="2">
        <text>2 GTP = 3',3'-c-di-GMP + 2 diphosphate</text>
        <dbReference type="Rhea" id="RHEA:24898"/>
        <dbReference type="ChEBI" id="CHEBI:33019"/>
        <dbReference type="ChEBI" id="CHEBI:37565"/>
        <dbReference type="ChEBI" id="CHEBI:58805"/>
        <dbReference type="EC" id="2.7.7.65"/>
    </reaction>
</comment>
<dbReference type="EC" id="2.7.7.65" evidence="1"/>
<protein>
    <recommendedName>
        <fullName evidence="1">diguanylate cyclase</fullName>
        <ecNumber evidence="1">2.7.7.65</ecNumber>
    </recommendedName>
</protein>
<dbReference type="PANTHER" id="PTHR45138">
    <property type="entry name" value="REGULATORY COMPONENTS OF SENSORY TRANSDUCTION SYSTEM"/>
    <property type="match status" value="1"/>
</dbReference>
<dbReference type="SUPFAM" id="SSF55785">
    <property type="entry name" value="PYP-like sensor domain (PAS domain)"/>
    <property type="match status" value="2"/>
</dbReference>
<accession>A0A329BSY2</accession>
<dbReference type="InterPro" id="IPR029787">
    <property type="entry name" value="Nucleotide_cyclase"/>
</dbReference>
<evidence type="ECO:0000259" key="4">
    <source>
        <dbReference type="PROSITE" id="PS50887"/>
    </source>
</evidence>
<evidence type="ECO:0000313" key="5">
    <source>
        <dbReference type="EMBL" id="RAS22075.1"/>
    </source>
</evidence>
<dbReference type="STRING" id="1169143.GCA_000383275_05355"/>
<evidence type="ECO:0000313" key="6">
    <source>
        <dbReference type="Proteomes" id="UP000248918"/>
    </source>
</evidence>
<feature type="region of interest" description="Disordered" evidence="3">
    <location>
        <begin position="1"/>
        <end position="31"/>
    </location>
</feature>
<dbReference type="EMBL" id="QLTK01000025">
    <property type="protein sequence ID" value="RAS22075.1"/>
    <property type="molecule type" value="Genomic_DNA"/>
</dbReference>